<evidence type="ECO:0000259" key="1">
    <source>
        <dbReference type="PROSITE" id="PS50943"/>
    </source>
</evidence>
<sequence>MNAALRKALAAAQLTETDVAAHLGVDPKTVRRWLSGQRPYPRHRWALADLLQAGADDLWPQDSQAAEAQVPTSEHVQRVYAHRWQVPREVWWDLFSSAEQEIGILVYSGLFIADDPSILELLGARARDGVNVRILLGNPKSQPVQQRGHDEQIGGTLSARVSNALLLFRTLLDIDGIEIRTHSTVLYKSVYLTEKKLLINQHIYGLSAAKSPVVEVNRELSPNMAETYARSFHLVWQNSRSIDM</sequence>
<dbReference type="PROSITE" id="PS50943">
    <property type="entry name" value="HTH_CROC1"/>
    <property type="match status" value="1"/>
</dbReference>
<dbReference type="InterPro" id="IPR001387">
    <property type="entry name" value="Cro/C1-type_HTH"/>
</dbReference>
<dbReference type="EMBL" id="CP113264">
    <property type="protein sequence ID" value="WAE73651.1"/>
    <property type="molecule type" value="Genomic_DNA"/>
</dbReference>
<dbReference type="Gene3D" id="1.10.260.40">
    <property type="entry name" value="lambda repressor-like DNA-binding domains"/>
    <property type="match status" value="1"/>
</dbReference>
<organism evidence="2 3">
    <name type="scientific">Streptomonospora nanhaiensis</name>
    <dbReference type="NCBI Taxonomy" id="1323731"/>
    <lineage>
        <taxon>Bacteria</taxon>
        <taxon>Bacillati</taxon>
        <taxon>Actinomycetota</taxon>
        <taxon>Actinomycetes</taxon>
        <taxon>Streptosporangiales</taxon>
        <taxon>Nocardiopsidaceae</taxon>
        <taxon>Streptomonospora</taxon>
    </lineage>
</organism>
<feature type="domain" description="HTH cro/C1-type" evidence="1">
    <location>
        <begin position="5"/>
        <end position="58"/>
    </location>
</feature>
<dbReference type="SMART" id="SM00530">
    <property type="entry name" value="HTH_XRE"/>
    <property type="match status" value="1"/>
</dbReference>
<keyword evidence="3" id="KW-1185">Reference proteome</keyword>
<dbReference type="RefSeq" id="WP_267947434.1">
    <property type="nucleotide sequence ID" value="NZ_CP113264.1"/>
</dbReference>
<dbReference type="SUPFAM" id="SSF56024">
    <property type="entry name" value="Phospholipase D/nuclease"/>
    <property type="match status" value="1"/>
</dbReference>
<dbReference type="Gene3D" id="3.30.870.10">
    <property type="entry name" value="Endonuclease Chain A"/>
    <property type="match status" value="1"/>
</dbReference>
<dbReference type="Proteomes" id="UP001156498">
    <property type="component" value="Chromosome"/>
</dbReference>
<evidence type="ECO:0000313" key="3">
    <source>
        <dbReference type="Proteomes" id="UP001156498"/>
    </source>
</evidence>
<reference evidence="2 3" key="1">
    <citation type="journal article" date="2013" name="Int. J. Syst. Evol. Microbiol.">
        <title>Description of Streptomonospora sediminis sp. nov. and Streptomonospora nanhaiensis sp. nov., and reclassification of Nocardiopsis arabia Hozzein &amp; Goodfellow 2008 as Streptomonospora arabica comb. nov. and emended description of the genus Streptomonospora.</title>
        <authorList>
            <person name="Zhang D.F."/>
            <person name="Pan H.Q."/>
            <person name="He J."/>
            <person name="Zhang X.M."/>
            <person name="Zhang Y.G."/>
            <person name="Klenk H.P."/>
            <person name="Hu J.C."/>
            <person name="Li W.J."/>
        </authorList>
    </citation>
    <scope>NUCLEOTIDE SEQUENCE [LARGE SCALE GENOMIC DNA]</scope>
    <source>
        <strain evidence="2 3">12A09</strain>
    </source>
</reference>
<name>A0ABY6YN32_9ACTN</name>
<accession>A0ABY6YN32</accession>
<proteinExistence type="predicted"/>
<protein>
    <submittedName>
        <fullName evidence="2">XRE family transcriptional regulator</fullName>
    </submittedName>
</protein>
<evidence type="ECO:0000313" key="2">
    <source>
        <dbReference type="EMBL" id="WAE73651.1"/>
    </source>
</evidence>
<dbReference type="SUPFAM" id="SSF47413">
    <property type="entry name" value="lambda repressor-like DNA-binding domains"/>
    <property type="match status" value="1"/>
</dbReference>
<gene>
    <name evidence="2" type="ORF">OUQ99_00490</name>
</gene>
<dbReference type="InterPro" id="IPR010982">
    <property type="entry name" value="Lambda_DNA-bd_dom_sf"/>
</dbReference>